<reference evidence="7 8" key="1">
    <citation type="submission" date="2020-02" db="EMBL/GenBank/DDBJ databases">
        <title>Acidophilic actinobacteria isolated from forest soil.</title>
        <authorList>
            <person name="Golinska P."/>
        </authorList>
    </citation>
    <scope>NUCLEOTIDE SEQUENCE [LARGE SCALE GENOMIC DNA]</scope>
    <source>
        <strain evidence="7 8">NL8</strain>
    </source>
</reference>
<sequence length="525" mass="57665">MANNPIFKKCGCRTPVTDSDGHAVLGADGKPRMRRLGSGCPQLRRAGGRWNSNHGSWHFQMEVTTAPDAPRAHLTQGGIPTFDKAQETVERIRALVAIADELDDVPGAADKLRADIVERIRVALKAKTPLPEVEEIRKAARLGQPVMNKLTVGEWLTEWIGAKSSLSRGTVVSYQTHIDNYLIPHLGEIPLDRLRVAHVHAMFTAIATEAEAIPVTNAARREIENKIKTARKRGDREAVRKLKETLASMPPFRRPANAATRQRIRATLRSGLSAACTQQLITVNVAALADLEPGKRPKALVWTPVREARWRETGQVPSAVMVWTRTQTAAFLQRARGHELYGLFHLIAFTGLRRGEALGQRWVDLDLGAKTMSVVQQVTEVDGEIYTSTPKSDAGERDVALDDTTVAAIKAWRRHQAEMRLAAGPNWKDNGLVFTTADGSELTPSWVSDQFRLLITEADLPPIRLHDLRHGAATLALAAGIDVKVVSEMLGHSTTTITRDTYTSVFDELKHTAANAIAQAINTAT</sequence>
<evidence type="ECO:0000313" key="8">
    <source>
        <dbReference type="Proteomes" id="UP000730482"/>
    </source>
</evidence>
<evidence type="ECO:0000256" key="2">
    <source>
        <dbReference type="ARBA" id="ARBA00023125"/>
    </source>
</evidence>
<dbReference type="InterPro" id="IPR011010">
    <property type="entry name" value="DNA_brk_join_enz"/>
</dbReference>
<dbReference type="Proteomes" id="UP000730482">
    <property type="component" value="Unassembled WGS sequence"/>
</dbReference>
<dbReference type="PANTHER" id="PTHR30349">
    <property type="entry name" value="PHAGE INTEGRASE-RELATED"/>
    <property type="match status" value="1"/>
</dbReference>
<evidence type="ECO:0000259" key="5">
    <source>
        <dbReference type="PROSITE" id="PS51898"/>
    </source>
</evidence>
<organism evidence="7 8">
    <name type="scientific">Catenulispora pinistramenti</name>
    <dbReference type="NCBI Taxonomy" id="2705254"/>
    <lineage>
        <taxon>Bacteria</taxon>
        <taxon>Bacillati</taxon>
        <taxon>Actinomycetota</taxon>
        <taxon>Actinomycetes</taxon>
        <taxon>Catenulisporales</taxon>
        <taxon>Catenulisporaceae</taxon>
        <taxon>Catenulispora</taxon>
    </lineage>
</organism>
<keyword evidence="1" id="KW-0229">DNA integration</keyword>
<dbReference type="PROSITE" id="PS51900">
    <property type="entry name" value="CB"/>
    <property type="match status" value="1"/>
</dbReference>
<feature type="domain" description="Tyr recombinase" evidence="5">
    <location>
        <begin position="318"/>
        <end position="515"/>
    </location>
</feature>
<dbReference type="EMBL" id="JAAFYZ010000034">
    <property type="protein sequence ID" value="MBS2547740.1"/>
    <property type="molecule type" value="Genomic_DNA"/>
</dbReference>
<dbReference type="SUPFAM" id="SSF56349">
    <property type="entry name" value="DNA breaking-rejoining enzymes"/>
    <property type="match status" value="1"/>
</dbReference>
<dbReference type="RefSeq" id="WP_212009321.1">
    <property type="nucleotide sequence ID" value="NZ_JAAFYZ010000034.1"/>
</dbReference>
<evidence type="ECO:0000313" key="7">
    <source>
        <dbReference type="EMBL" id="MBS2547740.1"/>
    </source>
</evidence>
<dbReference type="Gene3D" id="1.10.150.130">
    <property type="match status" value="1"/>
</dbReference>
<dbReference type="Pfam" id="PF00589">
    <property type="entry name" value="Phage_integrase"/>
    <property type="match status" value="1"/>
</dbReference>
<proteinExistence type="predicted"/>
<evidence type="ECO:0000256" key="4">
    <source>
        <dbReference type="PROSITE-ProRule" id="PRU01248"/>
    </source>
</evidence>
<dbReference type="Gene3D" id="1.10.443.10">
    <property type="entry name" value="Intergrase catalytic core"/>
    <property type="match status" value="1"/>
</dbReference>
<protein>
    <submittedName>
        <fullName evidence="7">Site-specific integrase</fullName>
    </submittedName>
</protein>
<comment type="caution">
    <text evidence="7">The sequence shown here is derived from an EMBL/GenBank/DDBJ whole genome shotgun (WGS) entry which is preliminary data.</text>
</comment>
<dbReference type="InterPro" id="IPR004107">
    <property type="entry name" value="Integrase_SAM-like_N"/>
</dbReference>
<gene>
    <name evidence="7" type="ORF">KGQ19_12770</name>
</gene>
<dbReference type="CDD" id="cd01189">
    <property type="entry name" value="INT_ICEBs1_C_like"/>
    <property type="match status" value="1"/>
</dbReference>
<evidence type="ECO:0000256" key="1">
    <source>
        <dbReference type="ARBA" id="ARBA00022908"/>
    </source>
</evidence>
<dbReference type="PROSITE" id="PS51898">
    <property type="entry name" value="TYR_RECOMBINASE"/>
    <property type="match status" value="1"/>
</dbReference>
<dbReference type="InterPro" id="IPR002104">
    <property type="entry name" value="Integrase_catalytic"/>
</dbReference>
<keyword evidence="2 4" id="KW-0238">DNA-binding</keyword>
<accession>A0ABS5KNW4</accession>
<dbReference type="Pfam" id="PF14659">
    <property type="entry name" value="Phage_int_SAM_3"/>
    <property type="match status" value="1"/>
</dbReference>
<dbReference type="PANTHER" id="PTHR30349:SF91">
    <property type="entry name" value="INTA PROTEIN"/>
    <property type="match status" value="1"/>
</dbReference>
<evidence type="ECO:0000259" key="6">
    <source>
        <dbReference type="PROSITE" id="PS51900"/>
    </source>
</evidence>
<feature type="domain" description="Core-binding (CB)" evidence="6">
    <location>
        <begin position="150"/>
        <end position="276"/>
    </location>
</feature>
<dbReference type="InterPro" id="IPR044068">
    <property type="entry name" value="CB"/>
</dbReference>
<dbReference type="InterPro" id="IPR050090">
    <property type="entry name" value="Tyrosine_recombinase_XerCD"/>
</dbReference>
<name>A0ABS5KNW4_9ACTN</name>
<dbReference type="InterPro" id="IPR013762">
    <property type="entry name" value="Integrase-like_cat_sf"/>
</dbReference>
<evidence type="ECO:0000256" key="3">
    <source>
        <dbReference type="ARBA" id="ARBA00023172"/>
    </source>
</evidence>
<keyword evidence="3" id="KW-0233">DNA recombination</keyword>
<keyword evidence="8" id="KW-1185">Reference proteome</keyword>
<dbReference type="InterPro" id="IPR010998">
    <property type="entry name" value="Integrase_recombinase_N"/>
</dbReference>